<keyword evidence="2" id="KW-0201">Cytochrome c-type biogenesis</keyword>
<dbReference type="InterPro" id="IPR036249">
    <property type="entry name" value="Thioredoxin-like_sf"/>
</dbReference>
<keyword evidence="5" id="KW-0676">Redox-active center</keyword>
<feature type="domain" description="Thioredoxin" evidence="7">
    <location>
        <begin position="48"/>
        <end position="195"/>
    </location>
</feature>
<keyword evidence="4" id="KW-1015">Disulfide bond</keyword>
<evidence type="ECO:0000256" key="5">
    <source>
        <dbReference type="ARBA" id="ARBA00023284"/>
    </source>
</evidence>
<dbReference type="PANTHER" id="PTHR42852">
    <property type="entry name" value="THIOL:DISULFIDE INTERCHANGE PROTEIN DSBE"/>
    <property type="match status" value="1"/>
</dbReference>
<dbReference type="PROSITE" id="PS51352">
    <property type="entry name" value="THIOREDOXIN_2"/>
    <property type="match status" value="1"/>
</dbReference>
<dbReference type="RefSeq" id="WP_146322075.1">
    <property type="nucleotide sequence ID" value="NZ_CP042305.1"/>
</dbReference>
<dbReference type="InterPro" id="IPR050553">
    <property type="entry name" value="Thioredoxin_ResA/DsbE_sf"/>
</dbReference>
<keyword evidence="3" id="KW-0735">Signal-anchor</keyword>
<feature type="signal peptide" evidence="6">
    <location>
        <begin position="1"/>
        <end position="28"/>
    </location>
</feature>
<gene>
    <name evidence="8" type="ORF">FPZ11_16005</name>
</gene>
<dbReference type="InterPro" id="IPR013740">
    <property type="entry name" value="Redoxin"/>
</dbReference>
<feature type="chain" id="PRO_5023085495" evidence="6">
    <location>
        <begin position="29"/>
        <end position="198"/>
    </location>
</feature>
<dbReference type="OrthoDB" id="9796554at2"/>
<dbReference type="PANTHER" id="PTHR42852:SF6">
    <property type="entry name" value="THIOL:DISULFIDE INTERCHANGE PROTEIN DSBE"/>
    <property type="match status" value="1"/>
</dbReference>
<proteinExistence type="predicted"/>
<evidence type="ECO:0000313" key="9">
    <source>
        <dbReference type="Proteomes" id="UP000320216"/>
    </source>
</evidence>
<protein>
    <submittedName>
        <fullName evidence="8">TlpA family protein disulfide reductase</fullName>
    </submittedName>
</protein>
<keyword evidence="3" id="KW-0812">Transmembrane</keyword>
<accession>A0A5B8M7A0</accession>
<evidence type="ECO:0000259" key="7">
    <source>
        <dbReference type="PROSITE" id="PS51352"/>
    </source>
</evidence>
<dbReference type="Pfam" id="PF08534">
    <property type="entry name" value="Redoxin"/>
    <property type="match status" value="1"/>
</dbReference>
<dbReference type="CDD" id="cd02966">
    <property type="entry name" value="TlpA_like_family"/>
    <property type="match status" value="1"/>
</dbReference>
<evidence type="ECO:0000256" key="4">
    <source>
        <dbReference type="ARBA" id="ARBA00023157"/>
    </source>
</evidence>
<dbReference type="GO" id="GO:0016491">
    <property type="term" value="F:oxidoreductase activity"/>
    <property type="evidence" value="ECO:0007669"/>
    <property type="project" value="InterPro"/>
</dbReference>
<dbReference type="AlphaFoldDB" id="A0A5B8M7A0"/>
<keyword evidence="6" id="KW-0732">Signal</keyword>
<dbReference type="SUPFAM" id="SSF52833">
    <property type="entry name" value="Thioredoxin-like"/>
    <property type="match status" value="1"/>
</dbReference>
<dbReference type="PROSITE" id="PS51257">
    <property type="entry name" value="PROKAR_LIPOPROTEIN"/>
    <property type="match status" value="1"/>
</dbReference>
<dbReference type="PROSITE" id="PS00194">
    <property type="entry name" value="THIOREDOXIN_1"/>
    <property type="match status" value="1"/>
</dbReference>
<evidence type="ECO:0000256" key="1">
    <source>
        <dbReference type="ARBA" id="ARBA00004196"/>
    </source>
</evidence>
<dbReference type="Gene3D" id="3.40.30.10">
    <property type="entry name" value="Glutaredoxin"/>
    <property type="match status" value="1"/>
</dbReference>
<sequence>MKRRILAVAAAALAVGALLSGCANDELAKQYTSGDDKNYIAGSGVTELKPADRATPVDFSGKTDDGTSFSSKAERGDVLVVNFWYAGCPPCRAEASDLQKISTEYSGKGVTFIGVNTRDSAATSQSFDSEFKVTYPSILDADGGAVQLAFSGSMRPNATPTTFVIDKQGRIAARIAGDIAAQPSTLTTLIDSTLAEGK</sequence>
<organism evidence="8 9">
    <name type="scientific">Humibacter ginsenosidimutans</name>
    <dbReference type="NCBI Taxonomy" id="2599293"/>
    <lineage>
        <taxon>Bacteria</taxon>
        <taxon>Bacillati</taxon>
        <taxon>Actinomycetota</taxon>
        <taxon>Actinomycetes</taxon>
        <taxon>Micrococcales</taxon>
        <taxon>Microbacteriaceae</taxon>
        <taxon>Humibacter</taxon>
    </lineage>
</organism>
<evidence type="ECO:0000256" key="2">
    <source>
        <dbReference type="ARBA" id="ARBA00022748"/>
    </source>
</evidence>
<reference evidence="8 9" key="1">
    <citation type="submission" date="2019-07" db="EMBL/GenBank/DDBJ databases">
        <title>Full genome sequence of Humibacter sp. WJ7-1.</title>
        <authorList>
            <person name="Im W.-T."/>
        </authorList>
    </citation>
    <scope>NUCLEOTIDE SEQUENCE [LARGE SCALE GENOMIC DNA]</scope>
    <source>
        <strain evidence="8 9">WJ7-1</strain>
    </source>
</reference>
<name>A0A5B8M7A0_9MICO</name>
<dbReference type="Proteomes" id="UP000320216">
    <property type="component" value="Chromosome"/>
</dbReference>
<dbReference type="GO" id="GO:0030313">
    <property type="term" value="C:cell envelope"/>
    <property type="evidence" value="ECO:0007669"/>
    <property type="project" value="UniProtKB-SubCell"/>
</dbReference>
<dbReference type="InterPro" id="IPR017937">
    <property type="entry name" value="Thioredoxin_CS"/>
</dbReference>
<evidence type="ECO:0000313" key="8">
    <source>
        <dbReference type="EMBL" id="QDZ16071.1"/>
    </source>
</evidence>
<comment type="subcellular location">
    <subcellularLocation>
        <location evidence="1">Cell envelope</location>
    </subcellularLocation>
</comment>
<evidence type="ECO:0000256" key="6">
    <source>
        <dbReference type="SAM" id="SignalP"/>
    </source>
</evidence>
<dbReference type="GO" id="GO:0017004">
    <property type="term" value="P:cytochrome complex assembly"/>
    <property type="evidence" value="ECO:0007669"/>
    <property type="project" value="UniProtKB-KW"/>
</dbReference>
<keyword evidence="9" id="KW-1185">Reference proteome</keyword>
<dbReference type="KEGG" id="huw:FPZ11_16005"/>
<dbReference type="InterPro" id="IPR013766">
    <property type="entry name" value="Thioredoxin_domain"/>
</dbReference>
<evidence type="ECO:0000256" key="3">
    <source>
        <dbReference type="ARBA" id="ARBA00022968"/>
    </source>
</evidence>
<dbReference type="EMBL" id="CP042305">
    <property type="protein sequence ID" value="QDZ16071.1"/>
    <property type="molecule type" value="Genomic_DNA"/>
</dbReference>